<accession>A0A267GJ29</accession>
<reference evidence="4 5" key="1">
    <citation type="submission" date="2017-06" db="EMBL/GenBank/DDBJ databases">
        <title>A platform for efficient transgenesis in Macrostomum lignano, a flatworm model organism for stem cell research.</title>
        <authorList>
            <person name="Berezikov E."/>
        </authorList>
    </citation>
    <scope>NUCLEOTIDE SEQUENCE [LARGE SCALE GENOMIC DNA]</scope>
    <source>
        <strain evidence="4">DV1</strain>
        <tissue evidence="4">Whole organism</tissue>
    </source>
</reference>
<evidence type="ECO:0000256" key="3">
    <source>
        <dbReference type="SAM" id="MobiDB-lite"/>
    </source>
</evidence>
<dbReference type="GO" id="GO:0005634">
    <property type="term" value="C:nucleus"/>
    <property type="evidence" value="ECO:0007669"/>
    <property type="project" value="TreeGrafter"/>
</dbReference>
<evidence type="ECO:0000256" key="1">
    <source>
        <dbReference type="ARBA" id="ARBA00009515"/>
    </source>
</evidence>
<evidence type="ECO:0008006" key="6">
    <source>
        <dbReference type="Google" id="ProtNLM"/>
    </source>
</evidence>
<dbReference type="SUPFAM" id="SSF48371">
    <property type="entry name" value="ARM repeat"/>
    <property type="match status" value="1"/>
</dbReference>
<comment type="similarity">
    <text evidence="1">Belongs to the API5 family.</text>
</comment>
<dbReference type="EMBL" id="NIVC01000327">
    <property type="protein sequence ID" value="PAA85427.1"/>
    <property type="molecule type" value="Genomic_DNA"/>
</dbReference>
<dbReference type="PANTHER" id="PTHR12758:SF19">
    <property type="entry name" value="APOPTOSIS INHIBITOR 5"/>
    <property type="match status" value="1"/>
</dbReference>
<dbReference type="Pfam" id="PF05918">
    <property type="entry name" value="API5"/>
    <property type="match status" value="1"/>
</dbReference>
<dbReference type="InterPro" id="IPR008383">
    <property type="entry name" value="API5"/>
</dbReference>
<gene>
    <name evidence="4" type="ORF">BOX15_Mlig000735g1</name>
</gene>
<dbReference type="Proteomes" id="UP000215902">
    <property type="component" value="Unassembled WGS sequence"/>
</dbReference>
<protein>
    <recommendedName>
        <fullName evidence="6">Apoptosis inhibitor 5</fullName>
    </recommendedName>
</protein>
<evidence type="ECO:0000313" key="5">
    <source>
        <dbReference type="Proteomes" id="UP000215902"/>
    </source>
</evidence>
<organism evidence="4 5">
    <name type="scientific">Macrostomum lignano</name>
    <dbReference type="NCBI Taxonomy" id="282301"/>
    <lineage>
        <taxon>Eukaryota</taxon>
        <taxon>Metazoa</taxon>
        <taxon>Spiralia</taxon>
        <taxon>Lophotrochozoa</taxon>
        <taxon>Platyhelminthes</taxon>
        <taxon>Rhabditophora</taxon>
        <taxon>Macrostomorpha</taxon>
        <taxon>Macrostomida</taxon>
        <taxon>Macrostomidae</taxon>
        <taxon>Macrostomum</taxon>
    </lineage>
</organism>
<dbReference type="STRING" id="282301.A0A267GJ29"/>
<dbReference type="InterPro" id="IPR016024">
    <property type="entry name" value="ARM-type_fold"/>
</dbReference>
<sequence>MEVNDDGNSISTSPSDPVDQLYAMFNRIKENQSIDKSSENDSVFDKILSEYATASAEPHIKRLSAQLICRLLPGLNISESHQKAAFNALIDLVEDDDSQTRRQVISGLPRLCLGSSATTTTNTSSRSNKDSNRINEYATKVSDVLVQLMQTDDDKELSLVEQSLLSVLSSAAQASIRAIFSQLSHPDLPEAARRRCIRFLSDRILCIDRCQMTPEVEEVIVEQVTTALEDVTEAEFTCFIKVLASLQCMQTVSGRQRLVDAICAQAIDAIDPTDSAEFEPQDLACVGRVRGCARQALPFLSKSIISDKFVTYYLDKVLPQLSQVPELADGDRPRLELMQQLAELSSHVSPDFKATDQQLSCLLNQLDSELPHHEDGSSKSTTEYNFSHIESLLFAVHRLTQARQDYFGTNAGAFDALQNRLKHCQSASRSYQQSLKPSSDSTNSSAISIALATTSKICRLIEYLLLPKLLSRPPGQSESSAAAALTPSWLLGGQQKSRRRIAAPNIRPSDSDELLLDSPTKRPGRDSSDAAGSTTSRKRRAVDLPVYRPPVGKFSSAVGPMPKHSSAARGGRSRYYNVYTGAGAVASATAGRRSSGSGNR</sequence>
<dbReference type="AlphaFoldDB" id="A0A267GJ29"/>
<dbReference type="InterPro" id="IPR011989">
    <property type="entry name" value="ARM-like"/>
</dbReference>
<dbReference type="GO" id="GO:0003723">
    <property type="term" value="F:RNA binding"/>
    <property type="evidence" value="ECO:0007669"/>
    <property type="project" value="TreeGrafter"/>
</dbReference>
<keyword evidence="5" id="KW-1185">Reference proteome</keyword>
<dbReference type="Gene3D" id="1.25.10.10">
    <property type="entry name" value="Leucine-rich Repeat Variant"/>
    <property type="match status" value="1"/>
</dbReference>
<name>A0A267GJ29_9PLAT</name>
<dbReference type="OrthoDB" id="19224at2759"/>
<evidence type="ECO:0000313" key="4">
    <source>
        <dbReference type="EMBL" id="PAA85427.1"/>
    </source>
</evidence>
<dbReference type="PANTHER" id="PTHR12758">
    <property type="entry name" value="APOPTOSIS INHIBITOR 5-RELATED"/>
    <property type="match status" value="1"/>
</dbReference>
<keyword evidence="2" id="KW-0053">Apoptosis</keyword>
<proteinExistence type="inferred from homology"/>
<evidence type="ECO:0000256" key="2">
    <source>
        <dbReference type="ARBA" id="ARBA00022703"/>
    </source>
</evidence>
<feature type="compositionally biased region" description="Basic and acidic residues" evidence="3">
    <location>
        <begin position="519"/>
        <end position="528"/>
    </location>
</feature>
<comment type="caution">
    <text evidence="4">The sequence shown here is derived from an EMBL/GenBank/DDBJ whole genome shotgun (WGS) entry which is preliminary data.</text>
</comment>
<dbReference type="GO" id="GO:0006915">
    <property type="term" value="P:apoptotic process"/>
    <property type="evidence" value="ECO:0007669"/>
    <property type="project" value="UniProtKB-KW"/>
</dbReference>
<feature type="region of interest" description="Disordered" evidence="3">
    <location>
        <begin position="495"/>
        <end position="572"/>
    </location>
</feature>